<evidence type="ECO:0000259" key="3">
    <source>
        <dbReference type="Pfam" id="PF09922"/>
    </source>
</evidence>
<dbReference type="PANTHER" id="PTHR40763:SF4">
    <property type="entry name" value="DUF1707 DOMAIN-CONTAINING PROTEIN"/>
    <property type="match status" value="1"/>
</dbReference>
<feature type="region of interest" description="Disordered" evidence="1">
    <location>
        <begin position="193"/>
        <end position="226"/>
    </location>
</feature>
<comment type="caution">
    <text evidence="4">The sequence shown here is derived from an EMBL/GenBank/DDBJ whole genome shotgun (WGS) entry which is preliminary data.</text>
</comment>
<dbReference type="PANTHER" id="PTHR40763">
    <property type="entry name" value="MEMBRANE PROTEIN-RELATED"/>
    <property type="match status" value="1"/>
</dbReference>
<protein>
    <submittedName>
        <fullName evidence="4">Cell wall-active antibiotic response 4TMS protein YvqF</fullName>
    </submittedName>
</protein>
<evidence type="ECO:0000313" key="4">
    <source>
        <dbReference type="EMBL" id="TQL90168.1"/>
    </source>
</evidence>
<dbReference type="EMBL" id="VFOZ01000002">
    <property type="protein sequence ID" value="TQL90168.1"/>
    <property type="molecule type" value="Genomic_DNA"/>
</dbReference>
<keyword evidence="5" id="KW-1185">Reference proteome</keyword>
<feature type="compositionally biased region" description="Basic residues" evidence="1">
    <location>
        <begin position="208"/>
        <end position="226"/>
    </location>
</feature>
<evidence type="ECO:0000313" key="5">
    <source>
        <dbReference type="Proteomes" id="UP000316096"/>
    </source>
</evidence>
<dbReference type="Pfam" id="PF09922">
    <property type="entry name" value="LiaF-like_C"/>
    <property type="match status" value="1"/>
</dbReference>
<organism evidence="4 5">
    <name type="scientific">Actinoallomurus bryophytorum</name>
    <dbReference type="NCBI Taxonomy" id="1490222"/>
    <lineage>
        <taxon>Bacteria</taxon>
        <taxon>Bacillati</taxon>
        <taxon>Actinomycetota</taxon>
        <taxon>Actinomycetes</taxon>
        <taxon>Streptosporangiales</taxon>
        <taxon>Thermomonosporaceae</taxon>
        <taxon>Actinoallomurus</taxon>
    </lineage>
</organism>
<feature type="region of interest" description="Disordered" evidence="1">
    <location>
        <begin position="1"/>
        <end position="25"/>
    </location>
</feature>
<feature type="domain" description="DUF1707" evidence="2">
    <location>
        <begin position="19"/>
        <end position="70"/>
    </location>
</feature>
<dbReference type="Pfam" id="PF08044">
    <property type="entry name" value="DUF1707"/>
    <property type="match status" value="1"/>
</dbReference>
<feature type="domain" description="Cell wall-active antibiotics response LiaF-like C-terminal" evidence="3">
    <location>
        <begin position="113"/>
        <end position="165"/>
    </location>
</feature>
<dbReference type="InterPro" id="IPR012551">
    <property type="entry name" value="DUF1707_SHOCT-like"/>
</dbReference>
<sequence>MGDSPEAVGPENRPAVPGVRASDDDRERVTVALRAAFAEGRLTMPELEERLAAAYAARTGAELTTLTHDLRVSPPRPAGEAGATPTSTRDVGIIAGFERGGRWMVGRAFRGLAVIGNGEIDLRQARFIDGETTIHATAIIGTITVVVPEDADVHIGGTGIIGGFDHHGEGPGTPGAPRVTITGLAFCGSVQVQRRPAGAEAPDPRLERARRRLERKQRQRERKLSR</sequence>
<gene>
    <name evidence="4" type="ORF">FB559_7461</name>
</gene>
<dbReference type="Proteomes" id="UP000316096">
    <property type="component" value="Unassembled WGS sequence"/>
</dbReference>
<accession>A0A543BZB3</accession>
<name>A0A543BZB3_9ACTN</name>
<dbReference type="RefSeq" id="WP_246122723.1">
    <property type="nucleotide sequence ID" value="NZ_VFOZ01000002.1"/>
</dbReference>
<evidence type="ECO:0000256" key="1">
    <source>
        <dbReference type="SAM" id="MobiDB-lite"/>
    </source>
</evidence>
<evidence type="ECO:0000259" key="2">
    <source>
        <dbReference type="Pfam" id="PF08044"/>
    </source>
</evidence>
<dbReference type="InterPro" id="IPR024425">
    <property type="entry name" value="LiaF-like_C"/>
</dbReference>
<dbReference type="AlphaFoldDB" id="A0A543BZB3"/>
<proteinExistence type="predicted"/>
<reference evidence="4 5" key="1">
    <citation type="submission" date="2019-06" db="EMBL/GenBank/DDBJ databases">
        <title>Sequencing the genomes of 1000 actinobacteria strains.</title>
        <authorList>
            <person name="Klenk H.-P."/>
        </authorList>
    </citation>
    <scope>NUCLEOTIDE SEQUENCE [LARGE SCALE GENOMIC DNA]</scope>
    <source>
        <strain evidence="4 5">DSM 102200</strain>
    </source>
</reference>